<evidence type="ECO:0000313" key="3">
    <source>
        <dbReference type="Proteomes" id="UP001152178"/>
    </source>
</evidence>
<protein>
    <submittedName>
        <fullName evidence="2">Uncharacterized protein</fullName>
    </submittedName>
</protein>
<feature type="transmembrane region" description="Helical" evidence="1">
    <location>
        <begin position="64"/>
        <end position="84"/>
    </location>
</feature>
<organism evidence="2 3">
    <name type="scientific">Mesorhizobium qingshengii</name>
    <dbReference type="NCBI Taxonomy" id="1165689"/>
    <lineage>
        <taxon>Bacteria</taxon>
        <taxon>Pseudomonadati</taxon>
        <taxon>Pseudomonadota</taxon>
        <taxon>Alphaproteobacteria</taxon>
        <taxon>Hyphomicrobiales</taxon>
        <taxon>Phyllobacteriaceae</taxon>
        <taxon>Mesorhizobium</taxon>
    </lineage>
</organism>
<accession>A0ABT4QQW1</accession>
<comment type="caution">
    <text evidence="2">The sequence shown here is derived from an EMBL/GenBank/DDBJ whole genome shotgun (WGS) entry which is preliminary data.</text>
</comment>
<keyword evidence="3" id="KW-1185">Reference proteome</keyword>
<dbReference type="Proteomes" id="UP001152178">
    <property type="component" value="Unassembled WGS sequence"/>
</dbReference>
<keyword evidence="1" id="KW-1133">Transmembrane helix</keyword>
<sequence>MVYILTWVTLICGLVSAILWWASSYFSIQTVERLDAAMGDEGDIAFEITDNKTTIFKIRRTARINSAAAFFAGLSVAAQALTAISHW</sequence>
<keyword evidence="1" id="KW-0472">Membrane</keyword>
<gene>
    <name evidence="2" type="ORF">OOJ09_07155</name>
</gene>
<dbReference type="RefSeq" id="WP_269904513.1">
    <property type="nucleotide sequence ID" value="NZ_JAPFQA010000002.1"/>
</dbReference>
<feature type="transmembrane region" description="Helical" evidence="1">
    <location>
        <begin position="6"/>
        <end position="28"/>
    </location>
</feature>
<reference evidence="2" key="1">
    <citation type="submission" date="2022-11" db="EMBL/GenBank/DDBJ databases">
        <authorList>
            <person name="Coimbra C."/>
        </authorList>
    </citation>
    <scope>NUCLEOTIDE SEQUENCE</scope>
    <source>
        <strain evidence="2">Jales19</strain>
    </source>
</reference>
<evidence type="ECO:0000256" key="1">
    <source>
        <dbReference type="SAM" id="Phobius"/>
    </source>
</evidence>
<proteinExistence type="predicted"/>
<evidence type="ECO:0000313" key="2">
    <source>
        <dbReference type="EMBL" id="MCZ8543950.1"/>
    </source>
</evidence>
<name>A0ABT4QQW1_9HYPH</name>
<keyword evidence="1" id="KW-0812">Transmembrane</keyword>
<dbReference type="EMBL" id="JAPFQA010000002">
    <property type="protein sequence ID" value="MCZ8543950.1"/>
    <property type="molecule type" value="Genomic_DNA"/>
</dbReference>